<dbReference type="Pfam" id="PF16035">
    <property type="entry name" value="Chalcone_2"/>
    <property type="match status" value="1"/>
</dbReference>
<dbReference type="AlphaFoldDB" id="A0A2T5LLC6"/>
<dbReference type="EMBL" id="MSFN02000012">
    <property type="protein sequence ID" value="PTU17082.1"/>
    <property type="molecule type" value="Genomic_DNA"/>
</dbReference>
<sequence length="445" mass="48345">MAMKTPLSFQGSIIPFRTCGQCIRRPYHLGPARTAAPTRHLSTSNPLRSAVKNASGTNPLRSSGNVRSREQEVAQYRRSMGWSAAGIAVCAVAMYGMIKLDAFGLEEQQQEEEEGGKENNAMKMEGPQGFASSPSIVRIQGQDGVEQVATGTSSVSHFPATIRLPKYQAGSLKSGDEVATGEEEEEEEEEEYQLLGLGIRTVSFLKIQVYVVGLYVATSDISELQRRLVHTAVDPPSEKPVISNAVGATSATSLVSTERQHLKELLLDEEKGDAAWDAILKEDGLRTVFRIVPTRNTDFLHLRDGFVRGITARAQKATATAKAKAKAAAEPGESGSLVSAGEFQDEAFGISLNDFKSLFGGSQRKNVPKGQTLLLIRNAHGELDALFQPEPTKPLRFMGRVSDERISRLVWMNYLAGKPVSSEEARRSVVDGIMAIVERPVGTLV</sequence>
<protein>
    <recommendedName>
        <fullName evidence="2">Chalcone isomerase domain-containing protein</fullName>
    </recommendedName>
</protein>
<dbReference type="InterPro" id="IPR016087">
    <property type="entry name" value="Chalcone_isomerase"/>
</dbReference>
<evidence type="ECO:0000313" key="4">
    <source>
        <dbReference type="Proteomes" id="UP000244073"/>
    </source>
</evidence>
<dbReference type="InterPro" id="IPR036298">
    <property type="entry name" value="Chalcone_isomerase_sf"/>
</dbReference>
<feature type="compositionally biased region" description="Polar residues" evidence="1">
    <location>
        <begin position="40"/>
        <end position="66"/>
    </location>
</feature>
<dbReference type="Proteomes" id="UP000244073">
    <property type="component" value="Unassembled WGS sequence"/>
</dbReference>
<feature type="region of interest" description="Disordered" evidence="1">
    <location>
        <begin position="106"/>
        <end position="134"/>
    </location>
</feature>
<accession>A0A2T5LLC6</accession>
<dbReference type="SUPFAM" id="SSF54626">
    <property type="entry name" value="Chalcone isomerase"/>
    <property type="match status" value="1"/>
</dbReference>
<reference evidence="3 4" key="1">
    <citation type="journal article" date="2018" name="Proc. Natl. Acad. Sci. U.S.A.">
        <title>Linking secondary metabolites to gene clusters through genome sequencing of six diverse Aspergillus species.</title>
        <authorList>
            <person name="Kaerboelling I."/>
            <person name="Vesth T.C."/>
            <person name="Frisvad J.C."/>
            <person name="Nybo J.L."/>
            <person name="Theobald S."/>
            <person name="Kuo A."/>
            <person name="Bowyer P."/>
            <person name="Matsuda Y."/>
            <person name="Mondo S."/>
            <person name="Lyhne E.K."/>
            <person name="Kogle M.E."/>
            <person name="Clum A."/>
            <person name="Lipzen A."/>
            <person name="Salamov A."/>
            <person name="Ngan C.Y."/>
            <person name="Daum C."/>
            <person name="Chiniquy J."/>
            <person name="Barry K."/>
            <person name="LaButti K."/>
            <person name="Haridas S."/>
            <person name="Simmons B.A."/>
            <person name="Magnuson J.K."/>
            <person name="Mortensen U.H."/>
            <person name="Larsen T.O."/>
            <person name="Grigoriev I.V."/>
            <person name="Baker S.E."/>
            <person name="Andersen M.R."/>
        </authorList>
    </citation>
    <scope>NUCLEOTIDE SEQUENCE [LARGE SCALE GENOMIC DNA]</scope>
    <source>
        <strain evidence="3 4">IBT 24754</strain>
    </source>
</reference>
<dbReference type="GeneID" id="63814925"/>
<evidence type="ECO:0000259" key="2">
    <source>
        <dbReference type="Pfam" id="PF16035"/>
    </source>
</evidence>
<dbReference type="Gene3D" id="3.50.70.10">
    <property type="match status" value="1"/>
</dbReference>
<dbReference type="PANTHER" id="PTHR47284:SF3">
    <property type="entry name" value="FATTY-ACID-BINDING PROTEIN 2"/>
    <property type="match status" value="1"/>
</dbReference>
<feature type="region of interest" description="Disordered" evidence="1">
    <location>
        <begin position="33"/>
        <end position="69"/>
    </location>
</feature>
<gene>
    <name evidence="3" type="ORF">P175DRAFT_0505231</name>
</gene>
<dbReference type="InterPro" id="IPR016088">
    <property type="entry name" value="Chalcone_isomerase_3-sand"/>
</dbReference>
<organism evidence="3 4">
    <name type="scientific">Aspergillus ochraceoroseus IBT 24754</name>
    <dbReference type="NCBI Taxonomy" id="1392256"/>
    <lineage>
        <taxon>Eukaryota</taxon>
        <taxon>Fungi</taxon>
        <taxon>Dikarya</taxon>
        <taxon>Ascomycota</taxon>
        <taxon>Pezizomycotina</taxon>
        <taxon>Eurotiomycetes</taxon>
        <taxon>Eurotiomycetidae</taxon>
        <taxon>Eurotiales</taxon>
        <taxon>Aspergillaceae</taxon>
        <taxon>Aspergillus</taxon>
        <taxon>Aspergillus subgen. Nidulantes</taxon>
    </lineage>
</organism>
<name>A0A2T5LLC6_9EURO</name>
<proteinExistence type="predicted"/>
<feature type="domain" description="Chalcone isomerase" evidence="2">
    <location>
        <begin position="190"/>
        <end position="430"/>
    </location>
</feature>
<evidence type="ECO:0000313" key="3">
    <source>
        <dbReference type="EMBL" id="PTU17082.1"/>
    </source>
</evidence>
<dbReference type="VEuPathDB" id="FungiDB:P175DRAFT_0505231"/>
<dbReference type="GO" id="GO:0016872">
    <property type="term" value="F:intramolecular lyase activity"/>
    <property type="evidence" value="ECO:0007669"/>
    <property type="project" value="InterPro"/>
</dbReference>
<dbReference type="PANTHER" id="PTHR47284">
    <property type="entry name" value="FATTY-ACID-BINDING PROTEIN 2"/>
    <property type="match status" value="1"/>
</dbReference>
<evidence type="ECO:0000256" key="1">
    <source>
        <dbReference type="SAM" id="MobiDB-lite"/>
    </source>
</evidence>
<dbReference type="RefSeq" id="XP_040748474.1">
    <property type="nucleotide sequence ID" value="XM_040898043.1"/>
</dbReference>
<dbReference type="OrthoDB" id="18193at2759"/>
<comment type="caution">
    <text evidence="3">The sequence shown here is derived from an EMBL/GenBank/DDBJ whole genome shotgun (WGS) entry which is preliminary data.</text>
</comment>